<evidence type="ECO:0000256" key="2">
    <source>
        <dbReference type="ARBA" id="ARBA00012438"/>
    </source>
</evidence>
<keyword evidence="4" id="KW-0808">Transferase</keyword>
<evidence type="ECO:0000256" key="6">
    <source>
        <dbReference type="ARBA" id="ARBA00023012"/>
    </source>
</evidence>
<evidence type="ECO:0000256" key="3">
    <source>
        <dbReference type="ARBA" id="ARBA00022553"/>
    </source>
</evidence>
<dbReference type="PANTHER" id="PTHR45453">
    <property type="entry name" value="PHOSPHATE REGULON SENSOR PROTEIN PHOR"/>
    <property type="match status" value="1"/>
</dbReference>
<dbReference type="PANTHER" id="PTHR45453:SF1">
    <property type="entry name" value="PHOSPHATE REGULON SENSOR PROTEIN PHOR"/>
    <property type="match status" value="1"/>
</dbReference>
<evidence type="ECO:0000256" key="1">
    <source>
        <dbReference type="ARBA" id="ARBA00000085"/>
    </source>
</evidence>
<organism evidence="9 10">
    <name type="scientific">Paludibaculum fermentans</name>
    <dbReference type="NCBI Taxonomy" id="1473598"/>
    <lineage>
        <taxon>Bacteria</taxon>
        <taxon>Pseudomonadati</taxon>
        <taxon>Acidobacteriota</taxon>
        <taxon>Terriglobia</taxon>
        <taxon>Bryobacterales</taxon>
        <taxon>Bryobacteraceae</taxon>
        <taxon>Paludibaculum</taxon>
    </lineage>
</organism>
<comment type="catalytic activity">
    <reaction evidence="1">
        <text>ATP + protein L-histidine = ADP + protein N-phospho-L-histidine.</text>
        <dbReference type="EC" id="2.7.13.3"/>
    </reaction>
</comment>
<reference evidence="9 10" key="1">
    <citation type="submission" date="2020-10" db="EMBL/GenBank/DDBJ databases">
        <title>Complete genome sequence of Paludibaculum fermentans P105T, a facultatively anaerobic acidobacterium capable of dissimilatory Fe(III) reduction.</title>
        <authorList>
            <person name="Dedysh S.N."/>
            <person name="Beletsky A.V."/>
            <person name="Kulichevskaya I.S."/>
            <person name="Mardanov A.V."/>
            <person name="Ravin N.V."/>
        </authorList>
    </citation>
    <scope>NUCLEOTIDE SEQUENCE [LARGE SCALE GENOMIC DNA]</scope>
    <source>
        <strain evidence="9 10">P105</strain>
    </source>
</reference>
<dbReference type="Proteomes" id="UP000593892">
    <property type="component" value="Chromosome"/>
</dbReference>
<dbReference type="Pfam" id="PF02518">
    <property type="entry name" value="HATPase_c"/>
    <property type="match status" value="1"/>
</dbReference>
<dbReference type="SUPFAM" id="SSF47384">
    <property type="entry name" value="Homodimeric domain of signal transducing histidine kinase"/>
    <property type="match status" value="1"/>
</dbReference>
<keyword evidence="5 9" id="KW-0418">Kinase</keyword>
<keyword evidence="3" id="KW-0597">Phosphoprotein</keyword>
<dbReference type="FunFam" id="3.30.565.10:FF:000006">
    <property type="entry name" value="Sensor histidine kinase WalK"/>
    <property type="match status" value="1"/>
</dbReference>
<dbReference type="EC" id="2.7.13.3" evidence="2"/>
<keyword evidence="7" id="KW-0472">Membrane</keyword>
<dbReference type="GO" id="GO:0004721">
    <property type="term" value="F:phosphoprotein phosphatase activity"/>
    <property type="evidence" value="ECO:0007669"/>
    <property type="project" value="TreeGrafter"/>
</dbReference>
<dbReference type="SUPFAM" id="SSF55874">
    <property type="entry name" value="ATPase domain of HSP90 chaperone/DNA topoisomerase II/histidine kinase"/>
    <property type="match status" value="1"/>
</dbReference>
<proteinExistence type="predicted"/>
<dbReference type="PRINTS" id="PR00344">
    <property type="entry name" value="BCTRLSENSOR"/>
</dbReference>
<evidence type="ECO:0000313" key="10">
    <source>
        <dbReference type="Proteomes" id="UP000593892"/>
    </source>
</evidence>
<dbReference type="Gene3D" id="3.30.565.10">
    <property type="entry name" value="Histidine kinase-like ATPase, C-terminal domain"/>
    <property type="match status" value="1"/>
</dbReference>
<dbReference type="InterPro" id="IPR003661">
    <property type="entry name" value="HisK_dim/P_dom"/>
</dbReference>
<dbReference type="InterPro" id="IPR003594">
    <property type="entry name" value="HATPase_dom"/>
</dbReference>
<dbReference type="KEGG" id="pfer:IRI77_22800"/>
<feature type="transmembrane region" description="Helical" evidence="7">
    <location>
        <begin position="12"/>
        <end position="34"/>
    </location>
</feature>
<name>A0A7S7SP36_PALFE</name>
<keyword evidence="10" id="KW-1185">Reference proteome</keyword>
<dbReference type="EMBL" id="CP063849">
    <property type="protein sequence ID" value="QOY92109.1"/>
    <property type="molecule type" value="Genomic_DNA"/>
</dbReference>
<dbReference type="Pfam" id="PF00512">
    <property type="entry name" value="HisKA"/>
    <property type="match status" value="1"/>
</dbReference>
<keyword evidence="7" id="KW-0812">Transmembrane</keyword>
<evidence type="ECO:0000256" key="4">
    <source>
        <dbReference type="ARBA" id="ARBA00022679"/>
    </source>
</evidence>
<dbReference type="InterPro" id="IPR005467">
    <property type="entry name" value="His_kinase_dom"/>
</dbReference>
<feature type="domain" description="Histidine kinase" evidence="8">
    <location>
        <begin position="79"/>
        <end position="297"/>
    </location>
</feature>
<keyword evidence="7" id="KW-1133">Transmembrane helix</keyword>
<evidence type="ECO:0000259" key="8">
    <source>
        <dbReference type="PROSITE" id="PS50109"/>
    </source>
</evidence>
<dbReference type="AlphaFoldDB" id="A0A7S7SP36"/>
<protein>
    <recommendedName>
        <fullName evidence="2">histidine kinase</fullName>
        <ecNumber evidence="2">2.7.13.3</ecNumber>
    </recommendedName>
</protein>
<sequence length="297" mass="32735">MVVAGRRKSIAFFIALGVGLIAVTVLLYVGWVLLSWRTGLLLALGVVLLALIISGVVLNTIFLVREIRRNEQHDAFINAVTHELKTPVASIRLYLETLQTRQVDEAKRHEFYRIMLEDSDRLLSTVEQVLRAGRIGASGKRLTVLPIDLDAMVTECLNRARTVHRVPVESLKHIPSSPLQVLGDPEEVRAAISNLIDNAVKYSGKEVDVTVETTRSDQKFAVVRVIDHGPGIAKSELKSIFKRFYRVPGPVAARVKGTGLGLFIVRSVAKRHGGRVWAESEGPGRGSTFVLQLPIAL</sequence>
<accession>A0A7S7SP36</accession>
<dbReference type="GO" id="GO:0000155">
    <property type="term" value="F:phosphorelay sensor kinase activity"/>
    <property type="evidence" value="ECO:0007669"/>
    <property type="project" value="InterPro"/>
</dbReference>
<feature type="transmembrane region" description="Helical" evidence="7">
    <location>
        <begin position="40"/>
        <end position="64"/>
    </location>
</feature>
<dbReference type="GO" id="GO:0005886">
    <property type="term" value="C:plasma membrane"/>
    <property type="evidence" value="ECO:0007669"/>
    <property type="project" value="TreeGrafter"/>
</dbReference>
<dbReference type="CDD" id="cd00075">
    <property type="entry name" value="HATPase"/>
    <property type="match status" value="1"/>
</dbReference>
<dbReference type="GO" id="GO:0016036">
    <property type="term" value="P:cellular response to phosphate starvation"/>
    <property type="evidence" value="ECO:0007669"/>
    <property type="project" value="TreeGrafter"/>
</dbReference>
<dbReference type="InterPro" id="IPR050351">
    <property type="entry name" value="BphY/WalK/GraS-like"/>
</dbReference>
<evidence type="ECO:0000256" key="5">
    <source>
        <dbReference type="ARBA" id="ARBA00022777"/>
    </source>
</evidence>
<keyword evidence="6" id="KW-0902">Two-component regulatory system</keyword>
<dbReference type="PROSITE" id="PS50109">
    <property type="entry name" value="HIS_KIN"/>
    <property type="match status" value="1"/>
</dbReference>
<evidence type="ECO:0000256" key="7">
    <source>
        <dbReference type="SAM" id="Phobius"/>
    </source>
</evidence>
<dbReference type="InterPro" id="IPR004358">
    <property type="entry name" value="Sig_transdc_His_kin-like_C"/>
</dbReference>
<dbReference type="SMART" id="SM00388">
    <property type="entry name" value="HisKA"/>
    <property type="match status" value="1"/>
</dbReference>
<dbReference type="Gene3D" id="1.10.287.130">
    <property type="match status" value="1"/>
</dbReference>
<dbReference type="SMART" id="SM00387">
    <property type="entry name" value="HATPase_c"/>
    <property type="match status" value="1"/>
</dbReference>
<dbReference type="CDD" id="cd00082">
    <property type="entry name" value="HisKA"/>
    <property type="match status" value="1"/>
</dbReference>
<evidence type="ECO:0000313" key="9">
    <source>
        <dbReference type="EMBL" id="QOY92109.1"/>
    </source>
</evidence>
<dbReference type="InterPro" id="IPR036097">
    <property type="entry name" value="HisK_dim/P_sf"/>
</dbReference>
<dbReference type="InterPro" id="IPR036890">
    <property type="entry name" value="HATPase_C_sf"/>
</dbReference>
<gene>
    <name evidence="9" type="ORF">IRI77_22800</name>
</gene>